<dbReference type="Proteomes" id="UP000183223">
    <property type="component" value="Unassembled WGS sequence"/>
</dbReference>
<evidence type="ECO:0000256" key="1">
    <source>
        <dbReference type="SAM" id="MobiDB-lite"/>
    </source>
</evidence>
<evidence type="ECO:0000313" key="2">
    <source>
        <dbReference type="EMBL" id="SCZ58893.1"/>
    </source>
</evidence>
<dbReference type="AlphaFoldDB" id="A0A1G5QAL4"/>
<evidence type="ECO:0000313" key="3">
    <source>
        <dbReference type="Proteomes" id="UP000183223"/>
    </source>
</evidence>
<accession>A0A1G5QAL4</accession>
<name>A0A1G5QAL4_PHOLU</name>
<gene>
    <name evidence="2" type="ORF">SAMN02982990_01390</name>
</gene>
<sequence length="45" mass="5278">MSRDQQRLVGYLAHILEAIKRIDSYTEDVGAGRRDPQLRDHRRGQ</sequence>
<feature type="compositionally biased region" description="Basic and acidic residues" evidence="1">
    <location>
        <begin position="26"/>
        <end position="39"/>
    </location>
</feature>
<keyword evidence="3" id="KW-1185">Reference proteome</keyword>
<proteinExistence type="predicted"/>
<protein>
    <submittedName>
        <fullName evidence="2">Uncharacterized protein</fullName>
    </submittedName>
</protein>
<organism evidence="2 3">
    <name type="scientific">Photorhabdus luminescens</name>
    <name type="common">Xenorhabdus luminescens</name>
    <dbReference type="NCBI Taxonomy" id="29488"/>
    <lineage>
        <taxon>Bacteria</taxon>
        <taxon>Pseudomonadati</taxon>
        <taxon>Pseudomonadota</taxon>
        <taxon>Gammaproteobacteria</taxon>
        <taxon>Enterobacterales</taxon>
        <taxon>Morganellaceae</taxon>
        <taxon>Photorhabdus</taxon>
    </lineage>
</organism>
<reference evidence="3" key="1">
    <citation type="submission" date="2016-10" db="EMBL/GenBank/DDBJ databases">
        <authorList>
            <person name="Varghese N."/>
            <person name="Submissions S."/>
        </authorList>
    </citation>
    <scope>NUCLEOTIDE SEQUENCE [LARGE SCALE GENOMIC DNA]</scope>
    <source>
        <strain evidence="3">ATCC 29999</strain>
    </source>
</reference>
<dbReference type="EMBL" id="FMWJ01000004">
    <property type="protein sequence ID" value="SCZ58893.1"/>
    <property type="molecule type" value="Genomic_DNA"/>
</dbReference>
<feature type="region of interest" description="Disordered" evidence="1">
    <location>
        <begin position="26"/>
        <end position="45"/>
    </location>
</feature>